<accession>A0A1C7LZ73</accession>
<proteinExistence type="predicted"/>
<dbReference type="AlphaFoldDB" id="A0A1C7LZ73"/>
<gene>
    <name evidence="1" type="ORF">A0H81_10550</name>
</gene>
<reference evidence="1 2" key="1">
    <citation type="submission" date="2016-03" db="EMBL/GenBank/DDBJ databases">
        <title>Whole genome sequencing of Grifola frondosa 9006-11.</title>
        <authorList>
            <person name="Min B."/>
            <person name="Park H."/>
            <person name="Kim J.-G."/>
            <person name="Cho H."/>
            <person name="Oh Y.-L."/>
            <person name="Kong W.-S."/>
            <person name="Choi I.-G."/>
        </authorList>
    </citation>
    <scope>NUCLEOTIDE SEQUENCE [LARGE SCALE GENOMIC DNA]</scope>
    <source>
        <strain evidence="1 2">9006-11</strain>
    </source>
</reference>
<dbReference type="EMBL" id="LUGG01000015">
    <property type="protein sequence ID" value="OBZ69506.1"/>
    <property type="molecule type" value="Genomic_DNA"/>
</dbReference>
<keyword evidence="2" id="KW-1185">Reference proteome</keyword>
<name>A0A1C7LZ73_GRIFR</name>
<dbReference type="Proteomes" id="UP000092993">
    <property type="component" value="Unassembled WGS sequence"/>
</dbReference>
<evidence type="ECO:0000313" key="2">
    <source>
        <dbReference type="Proteomes" id="UP000092993"/>
    </source>
</evidence>
<sequence>MPKRGCGKGVTGSMTRWVGTEYEQADSSPRREDIGKIPLSFLNPSSYLFDSTTYVDSTQLLDSSLSVCVSPSEFPLCKSRQENSSTAHWIVTTSGNGLGIVTSI</sequence>
<comment type="caution">
    <text evidence="1">The sequence shown here is derived from an EMBL/GenBank/DDBJ whole genome shotgun (WGS) entry which is preliminary data.</text>
</comment>
<protein>
    <submittedName>
        <fullName evidence="1">Uncharacterized protein</fullName>
    </submittedName>
</protein>
<evidence type="ECO:0000313" key="1">
    <source>
        <dbReference type="EMBL" id="OBZ69506.1"/>
    </source>
</evidence>
<organism evidence="1 2">
    <name type="scientific">Grifola frondosa</name>
    <name type="common">Maitake</name>
    <name type="synonym">Polyporus frondosus</name>
    <dbReference type="NCBI Taxonomy" id="5627"/>
    <lineage>
        <taxon>Eukaryota</taxon>
        <taxon>Fungi</taxon>
        <taxon>Dikarya</taxon>
        <taxon>Basidiomycota</taxon>
        <taxon>Agaricomycotina</taxon>
        <taxon>Agaricomycetes</taxon>
        <taxon>Polyporales</taxon>
        <taxon>Grifolaceae</taxon>
        <taxon>Grifola</taxon>
    </lineage>
</organism>